<evidence type="ECO:0000256" key="4">
    <source>
        <dbReference type="ARBA" id="ARBA00022737"/>
    </source>
</evidence>
<dbReference type="GO" id="GO:0000981">
    <property type="term" value="F:DNA-binding transcription factor activity, RNA polymerase II-specific"/>
    <property type="evidence" value="ECO:0007669"/>
    <property type="project" value="TreeGrafter"/>
</dbReference>
<dbReference type="FunFam" id="3.30.160.60:FF:002166">
    <property type="entry name" value="Histone H4 transcription factor"/>
    <property type="match status" value="1"/>
</dbReference>
<evidence type="ECO:0000256" key="15">
    <source>
        <dbReference type="ARBA" id="ARBA00070453"/>
    </source>
</evidence>
<evidence type="ECO:0000256" key="9">
    <source>
        <dbReference type="ARBA" id="ARBA00023125"/>
    </source>
</evidence>
<dbReference type="GO" id="GO:0008270">
    <property type="term" value="F:zinc ion binding"/>
    <property type="evidence" value="ECO:0007669"/>
    <property type="project" value="UniProtKB-KW"/>
</dbReference>
<reference evidence="22 23" key="1">
    <citation type="submission" date="2019-09" db="EMBL/GenBank/DDBJ databases">
        <title>Bird 10,000 Genomes (B10K) Project - Family phase.</title>
        <authorList>
            <person name="Zhang G."/>
        </authorList>
    </citation>
    <scope>NUCLEOTIDE SEQUENCE [LARGE SCALE GENOMIC DNA]</scope>
    <source>
        <strain evidence="22">B10K-DU-001-39</strain>
        <tissue evidence="22">Muscle</tissue>
    </source>
</reference>
<evidence type="ECO:0000256" key="17">
    <source>
        <dbReference type="ARBA" id="ARBA00079158"/>
    </source>
</evidence>
<feature type="compositionally biased region" description="Low complexity" evidence="20">
    <location>
        <begin position="313"/>
        <end position="323"/>
    </location>
</feature>
<dbReference type="GO" id="GO:0005634">
    <property type="term" value="C:nucleus"/>
    <property type="evidence" value="ECO:0007669"/>
    <property type="project" value="UniProtKB-SubCell"/>
</dbReference>
<dbReference type="GO" id="GO:0000978">
    <property type="term" value="F:RNA polymerase II cis-regulatory region sequence-specific DNA binding"/>
    <property type="evidence" value="ECO:0007669"/>
    <property type="project" value="TreeGrafter"/>
</dbReference>
<dbReference type="PANTHER" id="PTHR24391:SF26">
    <property type="entry name" value="HISTONE H4 TRANSCRIPTION FACTOR"/>
    <property type="match status" value="1"/>
</dbReference>
<name>A0A7L0W7S2_ALELA</name>
<evidence type="ECO:0000256" key="18">
    <source>
        <dbReference type="ARBA" id="ARBA00082269"/>
    </source>
</evidence>
<evidence type="ECO:0000256" key="5">
    <source>
        <dbReference type="ARBA" id="ARBA00022771"/>
    </source>
</evidence>
<feature type="domain" description="C2H2-type" evidence="21">
    <location>
        <begin position="207"/>
        <end position="235"/>
    </location>
</feature>
<feature type="domain" description="C2H2-type" evidence="21">
    <location>
        <begin position="174"/>
        <end position="204"/>
    </location>
</feature>
<comment type="function">
    <text evidence="13">Transcriptional repressor that binds to the consensus sequence 5'-CGGACGTT-3' and to the RB1 promoter. Transcriptional activator that promotes histone H4 gene transcription at the G1/S phase transition in conjunction with NPAT. Also activates transcription of the ATM and PRKDC genes. Autoregulates its expression by associating with its own promoter.</text>
</comment>
<feature type="non-terminal residue" evidence="22">
    <location>
        <position position="412"/>
    </location>
</feature>
<keyword evidence="2" id="KW-0678">Repressor</keyword>
<gene>
    <name evidence="22" type="primary">Hinfp_0</name>
    <name evidence="22" type="ORF">ALELAT_R00472</name>
</gene>
<evidence type="ECO:0000256" key="20">
    <source>
        <dbReference type="SAM" id="MobiDB-lite"/>
    </source>
</evidence>
<proteinExistence type="predicted"/>
<keyword evidence="12" id="KW-0539">Nucleus</keyword>
<dbReference type="Gene3D" id="3.30.160.60">
    <property type="entry name" value="Classic Zinc Finger"/>
    <property type="match status" value="4"/>
</dbReference>
<keyword evidence="6" id="KW-0862">Zinc</keyword>
<comment type="caution">
    <text evidence="22">The sequence shown here is derived from an EMBL/GenBank/DDBJ whole genome shotgun (WGS) entry which is preliminary data.</text>
</comment>
<keyword evidence="3" id="KW-0479">Metal-binding</keyword>
<evidence type="ECO:0000256" key="14">
    <source>
        <dbReference type="ARBA" id="ARBA00064889"/>
    </source>
</evidence>
<dbReference type="SMART" id="SM00355">
    <property type="entry name" value="ZnF_C2H2"/>
    <property type="match status" value="7"/>
</dbReference>
<evidence type="ECO:0000256" key="3">
    <source>
        <dbReference type="ARBA" id="ARBA00022723"/>
    </source>
</evidence>
<dbReference type="PANTHER" id="PTHR24391">
    <property type="entry name" value="HISTONE H4 TRANSCRIPTION FACTOR-RELATED"/>
    <property type="match status" value="1"/>
</dbReference>
<evidence type="ECO:0000313" key="23">
    <source>
        <dbReference type="Proteomes" id="UP000562322"/>
    </source>
</evidence>
<sequence>QRSFDNPEWFYRHVEDHSFCSEDKAAGKEAFSRSSSDCDCAFKGRCKLREHLRSHTQEKVVACPTCGGMFANNTKFFDHIRRQTALDQQRFQCSHCSKRFATERLLRDHMRNHVNHYKCPLCDMTCPLPSSLRNHIRFRHSEERPFKCDYCDYSCKNLIDLRKHLDTHSKEPAYRCEFEACSFSARSLCSIKLHYRKVHEGDSEPRYKCHVCDKSFTRGNNLTVHLRKKHQFKWPSGHPRFRYKEHEDGYMRLQLVRYESVELTEQLLKNGEKQGEALDGSADCVVLPAEGEGSLRGIVLEGPAEAPPAESNLPGPRAALPRPADSPEPARPGAFPGAAPSSEREPGAPANPIVRVVNRTNEHGESETVYYIVAGAPPEERAAAPGGLPLELEENVMDRLQKTAEELGIHIV</sequence>
<dbReference type="GO" id="GO:0010628">
    <property type="term" value="P:positive regulation of gene expression"/>
    <property type="evidence" value="ECO:0007669"/>
    <property type="project" value="UniProtKB-ARBA"/>
</dbReference>
<dbReference type="GO" id="GO:0045893">
    <property type="term" value="P:positive regulation of DNA-templated transcription"/>
    <property type="evidence" value="ECO:0007669"/>
    <property type="project" value="UniProtKB-ARBA"/>
</dbReference>
<comment type="subcellular location">
    <subcellularLocation>
        <location evidence="1">Nucleus</location>
    </subcellularLocation>
</comment>
<dbReference type="GO" id="GO:0045892">
    <property type="term" value="P:negative regulation of DNA-templated transcription"/>
    <property type="evidence" value="ECO:0007669"/>
    <property type="project" value="UniProtKB-ARBA"/>
</dbReference>
<evidence type="ECO:0000256" key="2">
    <source>
        <dbReference type="ARBA" id="ARBA00022491"/>
    </source>
</evidence>
<evidence type="ECO:0000256" key="6">
    <source>
        <dbReference type="ARBA" id="ARBA00022833"/>
    </source>
</evidence>
<evidence type="ECO:0000256" key="19">
    <source>
        <dbReference type="PROSITE-ProRule" id="PRU00042"/>
    </source>
</evidence>
<dbReference type="Pfam" id="PF13894">
    <property type="entry name" value="zf-C2H2_4"/>
    <property type="match status" value="1"/>
</dbReference>
<evidence type="ECO:0000256" key="16">
    <source>
        <dbReference type="ARBA" id="ARBA00076712"/>
    </source>
</evidence>
<dbReference type="InterPro" id="IPR036236">
    <property type="entry name" value="Znf_C2H2_sf"/>
</dbReference>
<accession>A0A7L0W7S2</accession>
<dbReference type="PROSITE" id="PS00028">
    <property type="entry name" value="ZINC_FINGER_C2H2_1"/>
    <property type="match status" value="4"/>
</dbReference>
<dbReference type="FunFam" id="3.30.160.60:FF:002279">
    <property type="entry name" value="Histone H4 transcription factor"/>
    <property type="match status" value="1"/>
</dbReference>
<dbReference type="Proteomes" id="UP000562322">
    <property type="component" value="Unassembled WGS sequence"/>
</dbReference>
<evidence type="ECO:0000256" key="12">
    <source>
        <dbReference type="ARBA" id="ARBA00023242"/>
    </source>
</evidence>
<keyword evidence="9" id="KW-0238">DNA-binding</keyword>
<evidence type="ECO:0000259" key="21">
    <source>
        <dbReference type="PROSITE" id="PS50157"/>
    </source>
</evidence>
<keyword evidence="23" id="KW-1185">Reference proteome</keyword>
<feature type="domain" description="C2H2-type" evidence="21">
    <location>
        <begin position="146"/>
        <end position="173"/>
    </location>
</feature>
<feature type="domain" description="C2H2-type" evidence="21">
    <location>
        <begin position="91"/>
        <end position="118"/>
    </location>
</feature>
<dbReference type="Pfam" id="PF00096">
    <property type="entry name" value="zf-C2H2"/>
    <property type="match status" value="3"/>
</dbReference>
<keyword evidence="10" id="KW-0010">Activator</keyword>
<dbReference type="SUPFAM" id="SSF57667">
    <property type="entry name" value="beta-beta-alpha zinc fingers"/>
    <property type="match status" value="3"/>
</dbReference>
<dbReference type="InterPro" id="IPR051574">
    <property type="entry name" value="ZnF_E-box_Homeobox"/>
</dbReference>
<evidence type="ECO:0000256" key="8">
    <source>
        <dbReference type="ARBA" id="ARBA00023015"/>
    </source>
</evidence>
<feature type="region of interest" description="Disordered" evidence="20">
    <location>
        <begin position="304"/>
        <end position="351"/>
    </location>
</feature>
<evidence type="ECO:0000256" key="13">
    <source>
        <dbReference type="ARBA" id="ARBA00055361"/>
    </source>
</evidence>
<evidence type="ECO:0000256" key="10">
    <source>
        <dbReference type="ARBA" id="ARBA00023159"/>
    </source>
</evidence>
<organism evidence="22 23">
    <name type="scientific">Alectura lathami</name>
    <name type="common">Australian brush turkey</name>
    <dbReference type="NCBI Taxonomy" id="81907"/>
    <lineage>
        <taxon>Eukaryota</taxon>
        <taxon>Metazoa</taxon>
        <taxon>Chordata</taxon>
        <taxon>Craniata</taxon>
        <taxon>Vertebrata</taxon>
        <taxon>Euteleostomi</taxon>
        <taxon>Archelosauria</taxon>
        <taxon>Archosauria</taxon>
        <taxon>Dinosauria</taxon>
        <taxon>Saurischia</taxon>
        <taxon>Theropoda</taxon>
        <taxon>Coelurosauria</taxon>
        <taxon>Aves</taxon>
        <taxon>Neognathae</taxon>
        <taxon>Galloanserae</taxon>
        <taxon>Galliformes</taxon>
        <taxon>Megapodiidae</taxon>
        <taxon>Alectura</taxon>
    </lineage>
</organism>
<dbReference type="EMBL" id="VXAV01004233">
    <property type="protein sequence ID" value="NXL87426.1"/>
    <property type="molecule type" value="Genomic_DNA"/>
</dbReference>
<evidence type="ECO:0000256" key="1">
    <source>
        <dbReference type="ARBA" id="ARBA00004123"/>
    </source>
</evidence>
<keyword evidence="8" id="KW-0805">Transcription regulation</keyword>
<comment type="subunit">
    <text evidence="14">Binds MBD2 and a histone deacetylase complex. Interacts with NPAT.</text>
</comment>
<feature type="domain" description="C2H2-type" evidence="21">
    <location>
        <begin position="31"/>
        <end position="60"/>
    </location>
</feature>
<protein>
    <recommendedName>
        <fullName evidence="15">Histone H4 transcription factor</fullName>
    </recommendedName>
    <alternativeName>
        <fullName evidence="18">Histone nuclear factor P</fullName>
    </alternativeName>
    <alternativeName>
        <fullName evidence="16">MBD2-interacting zinc finger protein</fullName>
    </alternativeName>
    <alternativeName>
        <fullName evidence="17">Methyl-CpG-binding protein 2-interacting zinc finger protein</fullName>
    </alternativeName>
</protein>
<keyword evidence="4" id="KW-0677">Repeat</keyword>
<feature type="compositionally biased region" description="Low complexity" evidence="20">
    <location>
        <begin position="331"/>
        <end position="341"/>
    </location>
</feature>
<keyword evidence="11" id="KW-0804">Transcription</keyword>
<keyword evidence="7" id="KW-0832">Ubl conjugation</keyword>
<dbReference type="InterPro" id="IPR013087">
    <property type="entry name" value="Znf_C2H2_type"/>
</dbReference>
<evidence type="ECO:0000256" key="11">
    <source>
        <dbReference type="ARBA" id="ARBA00023163"/>
    </source>
</evidence>
<dbReference type="AlphaFoldDB" id="A0A7L0W7S2"/>
<dbReference type="PROSITE" id="PS50157">
    <property type="entry name" value="ZINC_FINGER_C2H2_2"/>
    <property type="match status" value="6"/>
</dbReference>
<keyword evidence="5 19" id="KW-0863">Zinc-finger</keyword>
<evidence type="ECO:0000256" key="7">
    <source>
        <dbReference type="ARBA" id="ARBA00022843"/>
    </source>
</evidence>
<feature type="domain" description="C2H2-type" evidence="21">
    <location>
        <begin position="117"/>
        <end position="145"/>
    </location>
</feature>
<dbReference type="OrthoDB" id="10039931at2759"/>
<feature type="non-terminal residue" evidence="22">
    <location>
        <position position="1"/>
    </location>
</feature>
<evidence type="ECO:0000313" key="22">
    <source>
        <dbReference type="EMBL" id="NXL87426.1"/>
    </source>
</evidence>